<organism evidence="3">
    <name type="scientific">uncultured Leptolyngbya sp</name>
    <dbReference type="NCBI Taxonomy" id="332963"/>
    <lineage>
        <taxon>Bacteria</taxon>
        <taxon>Bacillati</taxon>
        <taxon>Cyanobacteriota</taxon>
        <taxon>Cyanophyceae</taxon>
        <taxon>Leptolyngbyales</taxon>
        <taxon>Leptolyngbyaceae</taxon>
        <taxon>Leptolyngbya group</taxon>
        <taxon>Leptolyngbya</taxon>
        <taxon>environmental samples</taxon>
    </lineage>
</organism>
<evidence type="ECO:0000313" key="3">
    <source>
        <dbReference type="EMBL" id="CAA9322258.1"/>
    </source>
</evidence>
<evidence type="ECO:0000259" key="2">
    <source>
        <dbReference type="Pfam" id="PF20586"/>
    </source>
</evidence>
<dbReference type="Pfam" id="PF20586">
    <property type="entry name" value="DUF6788"/>
    <property type="match status" value="1"/>
</dbReference>
<reference evidence="3" key="1">
    <citation type="submission" date="2020-02" db="EMBL/GenBank/DDBJ databases">
        <authorList>
            <person name="Meier V. D."/>
        </authorList>
    </citation>
    <scope>NUCLEOTIDE SEQUENCE</scope>
    <source>
        <strain evidence="3">AVDCRST_MAG94</strain>
    </source>
</reference>
<gene>
    <name evidence="3" type="ORF">AVDCRST_MAG94-1511</name>
</gene>
<sequence length="126" mass="14421">MEDIQRRILKLTPQEMETLSAWLKVALKESKQEEALRQVPLKKGREVVETRSAGKITYRRELVKCGKKKCKCNKGKLHGPYWYTYSWNGKKLSSTYLGKTLKEVPTEGSSEQEAWQNNGGSKPTST</sequence>
<protein>
    <recommendedName>
        <fullName evidence="2">DUF6788 domain-containing protein</fullName>
    </recommendedName>
</protein>
<feature type="region of interest" description="Disordered" evidence="1">
    <location>
        <begin position="103"/>
        <end position="126"/>
    </location>
</feature>
<feature type="compositionally biased region" description="Polar residues" evidence="1">
    <location>
        <begin position="107"/>
        <end position="126"/>
    </location>
</feature>
<name>A0A6J4L3T6_9CYAN</name>
<dbReference type="InterPro" id="IPR046738">
    <property type="entry name" value="DUF6788"/>
</dbReference>
<proteinExistence type="predicted"/>
<evidence type="ECO:0000256" key="1">
    <source>
        <dbReference type="SAM" id="MobiDB-lite"/>
    </source>
</evidence>
<accession>A0A6J4L3T6</accession>
<dbReference type="AlphaFoldDB" id="A0A6J4L3T6"/>
<dbReference type="EMBL" id="CADCTY010000521">
    <property type="protein sequence ID" value="CAA9322258.1"/>
    <property type="molecule type" value="Genomic_DNA"/>
</dbReference>
<feature type="domain" description="DUF6788" evidence="2">
    <location>
        <begin position="42"/>
        <end position="104"/>
    </location>
</feature>